<reference evidence="1" key="1">
    <citation type="submission" date="2022-08" db="EMBL/GenBank/DDBJ databases">
        <title>Genome Sequence of Lecanicillium fungicola.</title>
        <authorList>
            <person name="Buettner E."/>
        </authorList>
    </citation>
    <scope>NUCLEOTIDE SEQUENCE</scope>
    <source>
        <strain evidence="1">Babe33</strain>
    </source>
</reference>
<dbReference type="Proteomes" id="UP001143910">
    <property type="component" value="Unassembled WGS sequence"/>
</dbReference>
<organism evidence="1 2">
    <name type="scientific">Zarea fungicola</name>
    <dbReference type="NCBI Taxonomy" id="93591"/>
    <lineage>
        <taxon>Eukaryota</taxon>
        <taxon>Fungi</taxon>
        <taxon>Dikarya</taxon>
        <taxon>Ascomycota</taxon>
        <taxon>Pezizomycotina</taxon>
        <taxon>Sordariomycetes</taxon>
        <taxon>Hypocreomycetidae</taxon>
        <taxon>Hypocreales</taxon>
        <taxon>Cordycipitaceae</taxon>
        <taxon>Zarea</taxon>
    </lineage>
</organism>
<name>A0ACC1MWN8_9HYPO</name>
<comment type="caution">
    <text evidence="1">The sequence shown here is derived from an EMBL/GenBank/DDBJ whole genome shotgun (WGS) entry which is preliminary data.</text>
</comment>
<keyword evidence="2" id="KW-1185">Reference proteome</keyword>
<dbReference type="EMBL" id="JANJQO010001394">
    <property type="protein sequence ID" value="KAJ2971158.1"/>
    <property type="molecule type" value="Genomic_DNA"/>
</dbReference>
<evidence type="ECO:0000313" key="2">
    <source>
        <dbReference type="Proteomes" id="UP001143910"/>
    </source>
</evidence>
<sequence length="219" mass="25112">MDSPEDDIEGVIKTLCQGSAREQDEALNKYFLPDASFIHPLCHVPRFRGVALPFFGSVDSLWLVQCIYRWYITFAPSLDIVVDSTAFDEKNSLLYATVRQHFTIWFFPIYSVTVKLVTVLKLEKQRSRLAREGTQSPEVDADPDSVNGVSMLRYYIASQEDLYQMNYCLEFGMPHIGARLWTVVQLFVTGVCMVLSVLTLPLHFYLNPDTKRQRAKLAQ</sequence>
<gene>
    <name evidence="1" type="ORF">NQ176_g7834</name>
</gene>
<protein>
    <submittedName>
        <fullName evidence="1">Uncharacterized protein</fullName>
    </submittedName>
</protein>
<accession>A0ACC1MWN8</accession>
<evidence type="ECO:0000313" key="1">
    <source>
        <dbReference type="EMBL" id="KAJ2971158.1"/>
    </source>
</evidence>
<proteinExistence type="predicted"/>